<reference evidence="1 2" key="3">
    <citation type="submission" date="2019-11" db="EMBL/GenBank/DDBJ databases">
        <title>A de novo genome assembly of a pear dwarfing rootstock.</title>
        <authorList>
            <person name="Wang F."/>
            <person name="Wang J."/>
            <person name="Li S."/>
            <person name="Zhang Y."/>
            <person name="Fang M."/>
            <person name="Ma L."/>
            <person name="Zhao Y."/>
            <person name="Jiang S."/>
        </authorList>
    </citation>
    <scope>NUCLEOTIDE SEQUENCE [LARGE SCALE GENOMIC DNA]</scope>
    <source>
        <strain evidence="1">S2</strain>
        <tissue evidence="1">Leaf</tissue>
    </source>
</reference>
<dbReference type="GO" id="GO:0016740">
    <property type="term" value="F:transferase activity"/>
    <property type="evidence" value="ECO:0007669"/>
    <property type="project" value="UniProtKB-KW"/>
</dbReference>
<protein>
    <submittedName>
        <fullName evidence="1">Acetyltransferase</fullName>
    </submittedName>
</protein>
<comment type="caution">
    <text evidence="1">The sequence shown here is derived from an EMBL/GenBank/DDBJ whole genome shotgun (WGS) entry which is preliminary data.</text>
</comment>
<reference evidence="1 2" key="1">
    <citation type="submission" date="2019-09" db="EMBL/GenBank/DDBJ databases">
        <authorList>
            <person name="Ou C."/>
        </authorList>
    </citation>
    <scope>NUCLEOTIDE SEQUENCE [LARGE SCALE GENOMIC DNA]</scope>
    <source>
        <strain evidence="1">S2</strain>
        <tissue evidence="1">Leaf</tissue>
    </source>
</reference>
<evidence type="ECO:0000313" key="1">
    <source>
        <dbReference type="EMBL" id="KAB2629969.1"/>
    </source>
</evidence>
<evidence type="ECO:0000313" key="2">
    <source>
        <dbReference type="Proteomes" id="UP000327157"/>
    </source>
</evidence>
<reference evidence="2" key="2">
    <citation type="submission" date="2019-10" db="EMBL/GenBank/DDBJ databases">
        <title>A de novo genome assembly of a pear dwarfing rootstock.</title>
        <authorList>
            <person name="Wang F."/>
            <person name="Wang J."/>
            <person name="Li S."/>
            <person name="Zhang Y."/>
            <person name="Fang M."/>
            <person name="Ma L."/>
            <person name="Zhao Y."/>
            <person name="Jiang S."/>
        </authorList>
    </citation>
    <scope>NUCLEOTIDE SEQUENCE [LARGE SCALE GENOMIC DNA]</scope>
</reference>
<organism evidence="1 2">
    <name type="scientific">Pyrus ussuriensis x Pyrus communis</name>
    <dbReference type="NCBI Taxonomy" id="2448454"/>
    <lineage>
        <taxon>Eukaryota</taxon>
        <taxon>Viridiplantae</taxon>
        <taxon>Streptophyta</taxon>
        <taxon>Embryophyta</taxon>
        <taxon>Tracheophyta</taxon>
        <taxon>Spermatophyta</taxon>
        <taxon>Magnoliopsida</taxon>
        <taxon>eudicotyledons</taxon>
        <taxon>Gunneridae</taxon>
        <taxon>Pentapetalae</taxon>
        <taxon>rosids</taxon>
        <taxon>fabids</taxon>
        <taxon>Rosales</taxon>
        <taxon>Rosaceae</taxon>
        <taxon>Amygdaloideae</taxon>
        <taxon>Maleae</taxon>
        <taxon>Pyrus</taxon>
    </lineage>
</organism>
<dbReference type="Proteomes" id="UP000327157">
    <property type="component" value="Chromosome 12"/>
</dbReference>
<proteinExistence type="predicted"/>
<keyword evidence="2" id="KW-1185">Reference proteome</keyword>
<dbReference type="EMBL" id="SMOL01000143">
    <property type="protein sequence ID" value="KAB2629969.1"/>
    <property type="molecule type" value="Genomic_DNA"/>
</dbReference>
<accession>A0A5N5HQ17</accession>
<name>A0A5N5HQ17_9ROSA</name>
<keyword evidence="1" id="KW-0808">Transferase</keyword>
<gene>
    <name evidence="1" type="ORF">D8674_007488</name>
</gene>
<sequence length="52" mass="5625">MFPVEIMCRVSVFTPAQMFPTPPLSLCCMSGIIWLNWKVDGGDGSGSFSVAI</sequence>
<dbReference type="AlphaFoldDB" id="A0A5N5HQ17"/>